<dbReference type="Gene3D" id="3.40.50.720">
    <property type="entry name" value="NAD(P)-binding Rossmann-like Domain"/>
    <property type="match status" value="1"/>
</dbReference>
<dbReference type="Gene3D" id="1.10.1040.10">
    <property type="entry name" value="N-(1-d-carboxylethyl)-l-norvaline Dehydrogenase, domain 2"/>
    <property type="match status" value="1"/>
</dbReference>
<feature type="domain" description="UDP-glucose/GDP-mannose dehydrogenase N-terminal" evidence="3">
    <location>
        <begin position="58"/>
        <end position="167"/>
    </location>
</feature>
<dbReference type="InterPro" id="IPR036291">
    <property type="entry name" value="NAD(P)-bd_dom_sf"/>
</dbReference>
<evidence type="ECO:0000313" key="7">
    <source>
        <dbReference type="EMBL" id="CAB5063882.1"/>
    </source>
</evidence>
<evidence type="ECO:0000259" key="3">
    <source>
        <dbReference type="Pfam" id="PF03721"/>
    </source>
</evidence>
<dbReference type="InterPro" id="IPR028359">
    <property type="entry name" value="UDP_ManNAc/GlcNAc_DH"/>
</dbReference>
<evidence type="ECO:0000313" key="4">
    <source>
        <dbReference type="EMBL" id="CAB4711564.1"/>
    </source>
</evidence>
<dbReference type="SUPFAM" id="SSF48179">
    <property type="entry name" value="6-phosphogluconate dehydrogenase C-terminal domain-like"/>
    <property type="match status" value="1"/>
</dbReference>
<dbReference type="GO" id="GO:0016616">
    <property type="term" value="F:oxidoreductase activity, acting on the CH-OH group of donors, NAD or NADP as acceptor"/>
    <property type="evidence" value="ECO:0007669"/>
    <property type="project" value="InterPro"/>
</dbReference>
<dbReference type="EMBL" id="CAEZYY010000029">
    <property type="protein sequence ID" value="CAB4763204.1"/>
    <property type="molecule type" value="Genomic_DNA"/>
</dbReference>
<dbReference type="Pfam" id="PF03721">
    <property type="entry name" value="UDPG_MGDP_dh_N"/>
    <property type="match status" value="1"/>
</dbReference>
<dbReference type="InterPro" id="IPR013328">
    <property type="entry name" value="6PGD_dom2"/>
</dbReference>
<feature type="domain" description="UDP-glucose/GDP-mannose dehydrogenase dimerisation" evidence="2">
    <location>
        <begin position="183"/>
        <end position="277"/>
    </location>
</feature>
<dbReference type="EMBL" id="CAFBQP010000047">
    <property type="protein sequence ID" value="CAB5063882.1"/>
    <property type="molecule type" value="Genomic_DNA"/>
</dbReference>
<evidence type="ECO:0000313" key="6">
    <source>
        <dbReference type="EMBL" id="CAB4863265.1"/>
    </source>
</evidence>
<gene>
    <name evidence="4" type="ORF">UFOPK2602_01190</name>
    <name evidence="5" type="ORF">UFOPK2806_01835</name>
    <name evidence="6" type="ORF">UFOPK3417_00344</name>
    <name evidence="7" type="ORF">UFOPK4306_01324</name>
</gene>
<dbReference type="GO" id="GO:0016628">
    <property type="term" value="F:oxidoreductase activity, acting on the CH-CH group of donors, NAD or NADP as acceptor"/>
    <property type="evidence" value="ECO:0007669"/>
    <property type="project" value="InterPro"/>
</dbReference>
<name>A0A6J6UV70_9ZZZZ</name>
<dbReference type="InterPro" id="IPR017476">
    <property type="entry name" value="UDP-Glc/GDP-Man"/>
</dbReference>
<dbReference type="PANTHER" id="PTHR43750">
    <property type="entry name" value="UDP-GLUCOSE 6-DEHYDROGENASE TUAD"/>
    <property type="match status" value="1"/>
</dbReference>
<dbReference type="InterPro" id="IPR008927">
    <property type="entry name" value="6-PGluconate_DH-like_C_sf"/>
</dbReference>
<dbReference type="GO" id="GO:0051287">
    <property type="term" value="F:NAD binding"/>
    <property type="evidence" value="ECO:0007669"/>
    <property type="project" value="InterPro"/>
</dbReference>
<dbReference type="SUPFAM" id="SSF51735">
    <property type="entry name" value="NAD(P)-binding Rossmann-fold domains"/>
    <property type="match status" value="1"/>
</dbReference>
<evidence type="ECO:0000256" key="1">
    <source>
        <dbReference type="ARBA" id="ARBA00006601"/>
    </source>
</evidence>
<dbReference type="GO" id="GO:0000271">
    <property type="term" value="P:polysaccharide biosynthetic process"/>
    <property type="evidence" value="ECO:0007669"/>
    <property type="project" value="InterPro"/>
</dbReference>
<evidence type="ECO:0000313" key="5">
    <source>
        <dbReference type="EMBL" id="CAB4763204.1"/>
    </source>
</evidence>
<dbReference type="InterPro" id="IPR001732">
    <property type="entry name" value="UDP-Glc/GDP-Man_DH_N"/>
</dbReference>
<dbReference type="AlphaFoldDB" id="A0A6J6UV70"/>
<evidence type="ECO:0000259" key="2">
    <source>
        <dbReference type="Pfam" id="PF00984"/>
    </source>
</evidence>
<dbReference type="InterPro" id="IPR014026">
    <property type="entry name" value="UDP-Glc/GDP-Man_DH_dimer"/>
</dbReference>
<comment type="similarity">
    <text evidence="1">Belongs to the UDP-glucose/GDP-mannose dehydrogenase family.</text>
</comment>
<reference evidence="5" key="1">
    <citation type="submission" date="2020-05" db="EMBL/GenBank/DDBJ databases">
        <authorList>
            <person name="Chiriac C."/>
            <person name="Salcher M."/>
            <person name="Ghai R."/>
            <person name="Kavagutti S V."/>
        </authorList>
    </citation>
    <scope>NUCLEOTIDE SEQUENCE</scope>
</reference>
<dbReference type="PIRSF" id="PIRSF000124">
    <property type="entry name" value="UDPglc_GDPman_dh"/>
    <property type="match status" value="1"/>
</dbReference>
<sequence>MNNIVGAGTVGFATGASLAAHGYPILFVDSSSARRAELSAEGWDAAPAPRFGSSRTTAFVCIPTPADDSGYHLSGLEQAVRSLVRAAHNTPGTVDVVIRSTVAPGTCDGPVTAWIRDEAPSRSKTDFPVVHCPEFLREAHALDDARSPRSIVIGATDPSARKRLERLMSGSGAPVETFDTATAAELVKCAHNAYNATKISFWNEIETIARHLGIDGHAVAKVVSVTAEASWNPDYGIRGGAPFAGSCLPKDILGLISRFRDLGLAPNVLTAVHDRNQHVGPP</sequence>
<proteinExistence type="inferred from homology"/>
<organism evidence="5">
    <name type="scientific">freshwater metagenome</name>
    <dbReference type="NCBI Taxonomy" id="449393"/>
    <lineage>
        <taxon>unclassified sequences</taxon>
        <taxon>metagenomes</taxon>
        <taxon>ecological metagenomes</taxon>
    </lineage>
</organism>
<protein>
    <submittedName>
        <fullName evidence="5">Unannotated protein</fullName>
    </submittedName>
</protein>
<dbReference type="Pfam" id="PF00984">
    <property type="entry name" value="UDPG_MGDP_dh"/>
    <property type="match status" value="1"/>
</dbReference>
<accession>A0A6J6UV70</accession>
<dbReference type="EMBL" id="CAFBLR010000018">
    <property type="protein sequence ID" value="CAB4863265.1"/>
    <property type="molecule type" value="Genomic_DNA"/>
</dbReference>
<dbReference type="PANTHER" id="PTHR43750:SF3">
    <property type="entry name" value="UDP-GLUCOSE 6-DEHYDROGENASE TUAD"/>
    <property type="match status" value="1"/>
</dbReference>
<dbReference type="EMBL" id="CAEZXX010000074">
    <property type="protein sequence ID" value="CAB4711564.1"/>
    <property type="molecule type" value="Genomic_DNA"/>
</dbReference>
<dbReference type="PIRSF" id="PIRSF500136">
    <property type="entry name" value="UDP_ManNAc_DH"/>
    <property type="match status" value="1"/>
</dbReference>